<organism evidence="2 3">
    <name type="scientific">Plasmodium falciparum (isolate Palo Alto / Uganda)</name>
    <dbReference type="NCBI Taxonomy" id="57270"/>
    <lineage>
        <taxon>Eukaryota</taxon>
        <taxon>Sar</taxon>
        <taxon>Alveolata</taxon>
        <taxon>Apicomplexa</taxon>
        <taxon>Aconoidasida</taxon>
        <taxon>Haemosporida</taxon>
        <taxon>Plasmodiidae</taxon>
        <taxon>Plasmodium</taxon>
        <taxon>Plasmodium (Laverania)</taxon>
    </lineage>
</organism>
<keyword evidence="1" id="KW-1133">Transmembrane helix</keyword>
<accession>W4J046</accession>
<dbReference type="OrthoDB" id="19798at2759"/>
<evidence type="ECO:0000256" key="1">
    <source>
        <dbReference type="SAM" id="Phobius"/>
    </source>
</evidence>
<reference evidence="2 3" key="1">
    <citation type="submission" date="2013-02" db="EMBL/GenBank/DDBJ databases">
        <title>The Genome Annotation of Plasmodium falciparum Palo Alto/Uganda.</title>
        <authorList>
            <consortium name="The Broad Institute Genome Sequencing Platform"/>
            <consortium name="The Broad Institute Genome Sequencing Center for Infectious Disease"/>
            <person name="Neafsey D."/>
            <person name="Hoffman S."/>
            <person name="Volkman S."/>
            <person name="Rosenthal P."/>
            <person name="Walker B."/>
            <person name="Young S.K."/>
            <person name="Zeng Q."/>
            <person name="Gargeya S."/>
            <person name="Fitzgerald M."/>
            <person name="Haas B."/>
            <person name="Abouelleil A."/>
            <person name="Allen A.W."/>
            <person name="Alvarado L."/>
            <person name="Arachchi H.M."/>
            <person name="Berlin A.M."/>
            <person name="Chapman S.B."/>
            <person name="Gainer-Dewar J."/>
            <person name="Goldberg J."/>
            <person name="Griggs A."/>
            <person name="Gujja S."/>
            <person name="Hansen M."/>
            <person name="Howarth C."/>
            <person name="Imamovic A."/>
            <person name="Ireland A."/>
            <person name="Larimer J."/>
            <person name="McCowan C."/>
            <person name="Murphy C."/>
            <person name="Pearson M."/>
            <person name="Poon T.W."/>
            <person name="Priest M."/>
            <person name="Roberts A."/>
            <person name="Saif S."/>
            <person name="Shea T."/>
            <person name="Sisk P."/>
            <person name="Sykes S."/>
            <person name="Wortman J."/>
            <person name="Nusbaum C."/>
            <person name="Birren B."/>
        </authorList>
    </citation>
    <scope>NUCLEOTIDE SEQUENCE [LARGE SCALE GENOMIC DNA]</scope>
    <source>
        <strain evidence="2 3">Palo Alto/Uganda</strain>
    </source>
</reference>
<sequence>MLYDLIIKNKKNAPISSSNLTGENTRNFLFFFLFICHISNIIKMEIKKKKKKKTSHKPFYHINLKTYYSFYYNIQTHIFICYLFKYITTHFSF</sequence>
<feature type="transmembrane region" description="Helical" evidence="1">
    <location>
        <begin position="67"/>
        <end position="87"/>
    </location>
</feature>
<dbReference type="EMBL" id="KI927382">
    <property type="protein sequence ID" value="ETW55017.1"/>
    <property type="molecule type" value="Genomic_DNA"/>
</dbReference>
<evidence type="ECO:0000313" key="3">
    <source>
        <dbReference type="Proteomes" id="UP000019103"/>
    </source>
</evidence>
<keyword evidence="1" id="KW-0812">Transmembrane</keyword>
<keyword evidence="1" id="KW-0472">Membrane</keyword>
<evidence type="ECO:0000313" key="2">
    <source>
        <dbReference type="EMBL" id="ETW55017.1"/>
    </source>
</evidence>
<proteinExistence type="predicted"/>
<protein>
    <submittedName>
        <fullName evidence="2">Uncharacterized protein</fullName>
    </submittedName>
</protein>
<feature type="transmembrane region" description="Helical" evidence="1">
    <location>
        <begin position="28"/>
        <end position="46"/>
    </location>
</feature>
<name>W4J046_PLAFP</name>
<reference evidence="2 3" key="2">
    <citation type="submission" date="2013-02" db="EMBL/GenBank/DDBJ databases">
        <title>The Genome Sequence of Plasmodium falciparum Palo Alto/Uganda.</title>
        <authorList>
            <consortium name="The Broad Institute Genome Sequencing Platform"/>
            <consortium name="The Broad Institute Genome Sequencing Center for Infectious Disease"/>
            <person name="Neafsey D."/>
            <person name="Cheeseman I."/>
            <person name="Volkman S."/>
            <person name="Adams J."/>
            <person name="Walker B."/>
            <person name="Young S.K."/>
            <person name="Zeng Q."/>
            <person name="Gargeya S."/>
            <person name="Fitzgerald M."/>
            <person name="Haas B."/>
            <person name="Abouelleil A."/>
            <person name="Alvarado L."/>
            <person name="Arachchi H.M."/>
            <person name="Berlin A.M."/>
            <person name="Chapman S.B."/>
            <person name="Dewar J."/>
            <person name="Goldberg J."/>
            <person name="Griggs A."/>
            <person name="Gujja S."/>
            <person name="Hansen M."/>
            <person name="Howarth C."/>
            <person name="Imamovic A."/>
            <person name="Larimer J."/>
            <person name="McCowan C."/>
            <person name="Murphy C."/>
            <person name="Neiman D."/>
            <person name="Pearson M."/>
            <person name="Priest M."/>
            <person name="Roberts A."/>
            <person name="Saif S."/>
            <person name="Shea T."/>
            <person name="Sisk P."/>
            <person name="Sykes S."/>
            <person name="Wortman J."/>
            <person name="Nusbaum C."/>
            <person name="Birren B."/>
        </authorList>
    </citation>
    <scope>NUCLEOTIDE SEQUENCE [LARGE SCALE GENOMIC DNA]</scope>
    <source>
        <strain evidence="2 3">Palo Alto/Uganda</strain>
    </source>
</reference>
<dbReference type="Proteomes" id="UP000019103">
    <property type="component" value="Unassembled WGS sequence"/>
</dbReference>
<dbReference type="AlphaFoldDB" id="W4J046"/>
<gene>
    <name evidence="2" type="ORF">PFUGPA_02840</name>
</gene>